<evidence type="ECO:0000256" key="1">
    <source>
        <dbReference type="SAM" id="MobiDB-lite"/>
    </source>
</evidence>
<evidence type="ECO:0008006" key="4">
    <source>
        <dbReference type="Google" id="ProtNLM"/>
    </source>
</evidence>
<reference evidence="2" key="1">
    <citation type="submission" date="2020-03" db="EMBL/GenBank/DDBJ databases">
        <title>Five strains of Vibrio campbellii isolated from Mariana Trench.</title>
        <authorList>
            <person name="Liang J."/>
            <person name="Zhang X.-H."/>
        </authorList>
    </citation>
    <scope>NUCLEOTIDE SEQUENCE</scope>
    <source>
        <strain evidence="2">LJC013</strain>
    </source>
</reference>
<accession>A0ABY5IF21</accession>
<name>A0ABY5IF21_9VIBR</name>
<dbReference type="RefSeq" id="WP_255904760.1">
    <property type="nucleotide sequence ID" value="NZ_CP050465.1"/>
</dbReference>
<evidence type="ECO:0000313" key="2">
    <source>
        <dbReference type="EMBL" id="UTZ32885.1"/>
    </source>
</evidence>
<evidence type="ECO:0000313" key="3">
    <source>
        <dbReference type="Proteomes" id="UP001059912"/>
    </source>
</evidence>
<gene>
    <name evidence="2" type="ORF">HB762_20215</name>
</gene>
<proteinExistence type="predicted"/>
<protein>
    <recommendedName>
        <fullName evidence="4">DUF4105 domain-containing protein</fullName>
    </recommendedName>
</protein>
<dbReference type="Proteomes" id="UP001059912">
    <property type="component" value="Chromosome 2"/>
</dbReference>
<feature type="compositionally biased region" description="Low complexity" evidence="1">
    <location>
        <begin position="231"/>
        <end position="243"/>
    </location>
</feature>
<dbReference type="EMBL" id="CP050471">
    <property type="protein sequence ID" value="UTZ32885.1"/>
    <property type="molecule type" value="Genomic_DNA"/>
</dbReference>
<organism evidence="2 3">
    <name type="scientific">Vibrio campbellii</name>
    <dbReference type="NCBI Taxonomy" id="680"/>
    <lineage>
        <taxon>Bacteria</taxon>
        <taxon>Pseudomonadati</taxon>
        <taxon>Pseudomonadota</taxon>
        <taxon>Gammaproteobacteria</taxon>
        <taxon>Vibrionales</taxon>
        <taxon>Vibrionaceae</taxon>
        <taxon>Vibrio</taxon>
    </lineage>
</organism>
<feature type="compositionally biased region" description="Gly residues" evidence="1">
    <location>
        <begin position="244"/>
        <end position="253"/>
    </location>
</feature>
<feature type="region of interest" description="Disordered" evidence="1">
    <location>
        <begin position="214"/>
        <end position="253"/>
    </location>
</feature>
<keyword evidence="3" id="KW-1185">Reference proteome</keyword>
<sequence length="253" mass="28231">MRYTASDEKRWKENREGALREREPIKSGVYIWVETTKTGHAFISTFENGNHTLYSYGRYDNVDGFLTGEGVLIRYLGDNAIDYMKVNLYKYQAQVYLITDVTITKVKDVFDGILSASDEYPDSSKTPDRVKQNGKVVDRYDLTGNNCTTYTVDSLKKAGSQIFNTDWLGVVKYSEDFMIPSSLMDFLNHKSDSFSMNVINMTNRFKAKIVNSNGEAQEDKGLTPPQSLGTSGRSVGYVGKSSGYSGGTSGGSF</sequence>